<dbReference type="InParanoid" id="A0A6P4A4P6"/>
<sequence>MNHPPQAPNTRSVHLHPQQNPTNMMYPPHSSLPPPQPNPANQFQAIPPNKPQPVYPQQAMPLPKPSPAIFLPQNVPQKYENAPPPVQVPTPISQEAQQPSGVEQGHPVKAVQDLRTHHEGWNSGLFDCCQNPCNALITFLFPCVTFGQIAEILGSGSNSCFCSAMAYFCCLFWFGCPFIISCSYRSLMRSKFVLPDTPCPDFIVHCLCEPCALCQEYRELQHRGLDPSLGWSGNLARAKALAQREQANSMVPPTNQRMSMG</sequence>
<reference evidence="2" key="1">
    <citation type="submission" date="2025-05" db="UniProtKB">
        <authorList>
            <consortium name="RefSeq"/>
        </authorList>
    </citation>
    <scope>NUCLEOTIDE SEQUENCE [LARGE SCALE GENOMIC DNA]</scope>
</reference>
<evidence type="ECO:0000313" key="3">
    <source>
        <dbReference type="RefSeq" id="XP_015883039.3"/>
    </source>
</evidence>
<keyword evidence="2" id="KW-1185">Reference proteome</keyword>
<feature type="region of interest" description="Disordered" evidence="1">
    <location>
        <begin position="1"/>
        <end position="52"/>
    </location>
</feature>
<organism evidence="2 3">
    <name type="scientific">Ziziphus jujuba</name>
    <name type="common">Chinese jujube</name>
    <name type="synonym">Ziziphus sativa</name>
    <dbReference type="NCBI Taxonomy" id="326968"/>
    <lineage>
        <taxon>Eukaryota</taxon>
        <taxon>Viridiplantae</taxon>
        <taxon>Streptophyta</taxon>
        <taxon>Embryophyta</taxon>
        <taxon>Tracheophyta</taxon>
        <taxon>Spermatophyta</taxon>
        <taxon>Magnoliopsida</taxon>
        <taxon>eudicotyledons</taxon>
        <taxon>Gunneridae</taxon>
        <taxon>Pentapetalae</taxon>
        <taxon>rosids</taxon>
        <taxon>fabids</taxon>
        <taxon>Rosales</taxon>
        <taxon>Rhamnaceae</taxon>
        <taxon>Paliureae</taxon>
        <taxon>Ziziphus</taxon>
    </lineage>
</organism>
<evidence type="ECO:0000313" key="2">
    <source>
        <dbReference type="Proteomes" id="UP001652623"/>
    </source>
</evidence>
<dbReference type="GeneID" id="107418867"/>
<proteinExistence type="predicted"/>
<evidence type="ECO:0000256" key="1">
    <source>
        <dbReference type="SAM" id="MobiDB-lite"/>
    </source>
</evidence>
<name>A0A6P4A4P6_ZIZJJ</name>
<dbReference type="PANTHER" id="PTHR15907">
    <property type="entry name" value="DUF614 FAMILY PROTEIN-RELATED"/>
    <property type="match status" value="1"/>
</dbReference>
<gene>
    <name evidence="3" type="primary">LOC107418867</name>
</gene>
<dbReference type="Proteomes" id="UP001652623">
    <property type="component" value="Chromosome 2"/>
</dbReference>
<dbReference type="AlphaFoldDB" id="A0A6P4A4P6"/>
<accession>A0A6P4A4P6</accession>
<feature type="compositionally biased region" description="Polar residues" evidence="1">
    <location>
        <begin position="8"/>
        <end position="23"/>
    </location>
</feature>
<dbReference type="RefSeq" id="XP_015883039.3">
    <property type="nucleotide sequence ID" value="XM_016027553.4"/>
</dbReference>
<dbReference type="KEGG" id="zju:107418867"/>
<reference evidence="3" key="2">
    <citation type="submission" date="2025-08" db="UniProtKB">
        <authorList>
            <consortium name="RefSeq"/>
        </authorList>
    </citation>
    <scope>IDENTIFICATION</scope>
    <source>
        <tissue evidence="3">Seedling</tissue>
    </source>
</reference>
<dbReference type="FunCoup" id="A0A6P4A4P6">
    <property type="interactions" value="26"/>
</dbReference>
<dbReference type="NCBIfam" id="TIGR01571">
    <property type="entry name" value="A_thal_Cys_rich"/>
    <property type="match status" value="1"/>
</dbReference>
<dbReference type="Pfam" id="PF04749">
    <property type="entry name" value="PLAC8"/>
    <property type="match status" value="1"/>
</dbReference>
<dbReference type="InterPro" id="IPR006461">
    <property type="entry name" value="PLAC_motif_containing"/>
</dbReference>
<protein>
    <submittedName>
        <fullName evidence="3">Protein PLANT CADMIUM RESISTANCE 4</fullName>
    </submittedName>
</protein>